<reference evidence="2 3" key="1">
    <citation type="submission" date="2018-11" db="EMBL/GenBank/DDBJ databases">
        <authorList>
            <consortium name="Pathogen Informatics"/>
        </authorList>
    </citation>
    <scope>NUCLEOTIDE SEQUENCE [LARGE SCALE GENOMIC DNA]</scope>
</reference>
<feature type="compositionally biased region" description="Basic and acidic residues" evidence="1">
    <location>
        <begin position="22"/>
        <end position="34"/>
    </location>
</feature>
<evidence type="ECO:0000313" key="2">
    <source>
        <dbReference type="EMBL" id="VDN14709.1"/>
    </source>
</evidence>
<accession>A0A3P7P1X0</accession>
<dbReference type="AlphaFoldDB" id="A0A3P7P1X0"/>
<keyword evidence="3" id="KW-1185">Reference proteome</keyword>
<dbReference type="OrthoDB" id="433738at2759"/>
<name>A0A3P7P1X0_DIBLA</name>
<proteinExistence type="predicted"/>
<organism evidence="2 3">
    <name type="scientific">Dibothriocephalus latus</name>
    <name type="common">Fish tapeworm</name>
    <name type="synonym">Diphyllobothrium latum</name>
    <dbReference type="NCBI Taxonomy" id="60516"/>
    <lineage>
        <taxon>Eukaryota</taxon>
        <taxon>Metazoa</taxon>
        <taxon>Spiralia</taxon>
        <taxon>Lophotrochozoa</taxon>
        <taxon>Platyhelminthes</taxon>
        <taxon>Cestoda</taxon>
        <taxon>Eucestoda</taxon>
        <taxon>Diphyllobothriidea</taxon>
        <taxon>Diphyllobothriidae</taxon>
        <taxon>Dibothriocephalus</taxon>
    </lineage>
</organism>
<evidence type="ECO:0000256" key="1">
    <source>
        <dbReference type="SAM" id="MobiDB-lite"/>
    </source>
</evidence>
<gene>
    <name evidence="2" type="ORF">DILT_LOCUS10540</name>
</gene>
<protein>
    <submittedName>
        <fullName evidence="2">Uncharacterized protein</fullName>
    </submittedName>
</protein>
<evidence type="ECO:0000313" key="3">
    <source>
        <dbReference type="Proteomes" id="UP000281553"/>
    </source>
</evidence>
<dbReference type="Proteomes" id="UP000281553">
    <property type="component" value="Unassembled WGS sequence"/>
</dbReference>
<sequence>MADNMMSLHEELEAFGETMPEPTRKTRTPKDGKGDSASGTRSRLTRIKDAASEDSNDE</sequence>
<feature type="region of interest" description="Disordered" evidence="1">
    <location>
        <begin position="1"/>
        <end position="58"/>
    </location>
</feature>
<dbReference type="EMBL" id="UYRU01060108">
    <property type="protein sequence ID" value="VDN14709.1"/>
    <property type="molecule type" value="Genomic_DNA"/>
</dbReference>